<proteinExistence type="predicted"/>
<evidence type="ECO:0000313" key="2">
    <source>
        <dbReference type="EMBL" id="CAB3229519.1"/>
    </source>
</evidence>
<accession>A0A8S0Z9R7</accession>
<gene>
    <name evidence="2" type="ORF">APLA_LOCUS4126</name>
</gene>
<feature type="region of interest" description="Disordered" evidence="1">
    <location>
        <begin position="295"/>
        <end position="319"/>
    </location>
</feature>
<organism evidence="2 3">
    <name type="scientific">Arctia plantaginis</name>
    <name type="common">Wood tiger moth</name>
    <name type="synonym">Phalaena plantaginis</name>
    <dbReference type="NCBI Taxonomy" id="874455"/>
    <lineage>
        <taxon>Eukaryota</taxon>
        <taxon>Metazoa</taxon>
        <taxon>Ecdysozoa</taxon>
        <taxon>Arthropoda</taxon>
        <taxon>Hexapoda</taxon>
        <taxon>Insecta</taxon>
        <taxon>Pterygota</taxon>
        <taxon>Neoptera</taxon>
        <taxon>Endopterygota</taxon>
        <taxon>Lepidoptera</taxon>
        <taxon>Glossata</taxon>
        <taxon>Ditrysia</taxon>
        <taxon>Noctuoidea</taxon>
        <taxon>Erebidae</taxon>
        <taxon>Arctiinae</taxon>
        <taxon>Arctia</taxon>
    </lineage>
</organism>
<evidence type="ECO:0000313" key="3">
    <source>
        <dbReference type="Proteomes" id="UP000494256"/>
    </source>
</evidence>
<dbReference type="EMBL" id="CADEBD010000286">
    <property type="protein sequence ID" value="CAB3229519.1"/>
    <property type="molecule type" value="Genomic_DNA"/>
</dbReference>
<protein>
    <submittedName>
        <fullName evidence="2">Uncharacterized protein</fullName>
    </submittedName>
</protein>
<dbReference type="Proteomes" id="UP000494256">
    <property type="component" value="Unassembled WGS sequence"/>
</dbReference>
<dbReference type="AlphaFoldDB" id="A0A8S0Z9R7"/>
<dbReference type="OrthoDB" id="3176171at2759"/>
<name>A0A8S0Z9R7_ARCPL</name>
<evidence type="ECO:0000256" key="1">
    <source>
        <dbReference type="SAM" id="MobiDB-lite"/>
    </source>
</evidence>
<reference evidence="2 3" key="1">
    <citation type="submission" date="2020-04" db="EMBL/GenBank/DDBJ databases">
        <authorList>
            <person name="Wallbank WR R."/>
            <person name="Pardo Diaz C."/>
            <person name="Kozak K."/>
            <person name="Martin S."/>
            <person name="Jiggins C."/>
            <person name="Moest M."/>
            <person name="Warren A I."/>
            <person name="Byers J.R.P. K."/>
            <person name="Montejo-Kovacevich G."/>
            <person name="Yen C E."/>
        </authorList>
    </citation>
    <scope>NUCLEOTIDE SEQUENCE [LARGE SCALE GENOMIC DNA]</scope>
</reference>
<sequence length="464" mass="51917">MVEFLAFLEKRAMALEDTIPVKGQPCEYKPKPAVRVSNISAHSNAPIVTKLIFNCPKFKMVPIETRLTFVNGSQIVLAWIQSGTVKSNAYVNNRVQKIVKLTDKSSWSFFNNASKKQIIKDATLTPKELEAALLIVVRLVQGEHFCHDISSIVKGNKLKSGIASLNPFVDAQGVLRVGDEHNLIDHNYSLPPTALEDSSDATNRTIIIAEDYKNDHNYSLKYDVEPSTSSMIAAEHHENDDNLKNDGESSTSPKVMDLTRMVEKPQIEKAPERSLLKRREYERTDNELEIKLNCTQENDDKSNELLDEPGTISPDPNETMVTDGQLSEEYESEYIPSDDSDSSVESIVKSGLIPLAIVCDQGSTFGTAINMLKTDTDRKRNLNGEHNDGTLEIAGQQLSVVYDPPHLLKGLRNNLLTKDMVFKGKVASWEDILTVFNADCQLGHTRMNKKLTEHHLYSKKMNEG</sequence>
<comment type="caution">
    <text evidence="2">The sequence shown here is derived from an EMBL/GenBank/DDBJ whole genome shotgun (WGS) entry which is preliminary data.</text>
</comment>